<dbReference type="InterPro" id="IPR051310">
    <property type="entry name" value="MCP_chemotaxis"/>
</dbReference>
<proteinExistence type="inferred from homology"/>
<dbReference type="OrthoDB" id="9807021at2"/>
<accession>A0A1Q8Q9B9</accession>
<dbReference type="STRING" id="1714264.BTO30_00420"/>
<reference evidence="5 6" key="1">
    <citation type="submission" date="2016-12" db="EMBL/GenBank/DDBJ databases">
        <title>Domibacillus antri genome sequencing.</title>
        <authorList>
            <person name="Verma A."/>
            <person name="Krishnamurthi S."/>
        </authorList>
    </citation>
    <scope>NUCLEOTIDE SEQUENCE [LARGE SCALE GENOMIC DNA]</scope>
    <source>
        <strain evidence="5 6">XD80</strain>
    </source>
</reference>
<protein>
    <recommendedName>
        <fullName evidence="4">Methyl-accepting transducer domain-containing protein</fullName>
    </recommendedName>
</protein>
<comment type="similarity">
    <text evidence="2">Belongs to the methyl-accepting chemotaxis (MCP) protein family.</text>
</comment>
<sequence length="276" mass="30403">MENHTHPLLDQLLKTVPVLKGALPIDSNMTIIDENGVCLGSFPGEKFNLGIKAGETVSRETPLFAAVRENKKMVMKIPEHLYNLPLTAGVVPIHDENRQVIGGLGVALETKYEKILKKFHEHVESSLTAVNTNMEKMNDGANSLVSISSTLAEEQKQSEEKLKKIDDIIQNINYIAKNVQLLGINARIEASRAGEAGKGFAVVASEIQKLSTNIFEFTSIMESSIRDVQEVVQSISGSIGHIVEVGDNQLKGIEEINLSLREAMQILDTYLIEEKK</sequence>
<dbReference type="AlphaFoldDB" id="A0A1Q8Q9B9"/>
<evidence type="ECO:0000313" key="6">
    <source>
        <dbReference type="Proteomes" id="UP000185568"/>
    </source>
</evidence>
<dbReference type="GO" id="GO:0007165">
    <property type="term" value="P:signal transduction"/>
    <property type="evidence" value="ECO:0007669"/>
    <property type="project" value="UniProtKB-KW"/>
</dbReference>
<gene>
    <name evidence="5" type="ORF">BTO30_00420</name>
</gene>
<dbReference type="GO" id="GO:0006935">
    <property type="term" value="P:chemotaxis"/>
    <property type="evidence" value="ECO:0007669"/>
    <property type="project" value="UniProtKB-KW"/>
</dbReference>
<keyword evidence="6" id="KW-1185">Reference proteome</keyword>
<name>A0A1Q8Q9B9_9BACI</name>
<dbReference type="PROSITE" id="PS50111">
    <property type="entry name" value="CHEMOTAXIS_TRANSDUC_2"/>
    <property type="match status" value="1"/>
</dbReference>
<dbReference type="Pfam" id="PF00015">
    <property type="entry name" value="MCPsignal"/>
    <property type="match status" value="1"/>
</dbReference>
<dbReference type="GO" id="GO:0005886">
    <property type="term" value="C:plasma membrane"/>
    <property type="evidence" value="ECO:0007669"/>
    <property type="project" value="TreeGrafter"/>
</dbReference>
<dbReference type="PANTHER" id="PTHR43531:SF11">
    <property type="entry name" value="METHYL-ACCEPTING CHEMOTAXIS PROTEIN 3"/>
    <property type="match status" value="1"/>
</dbReference>
<dbReference type="InterPro" id="IPR004090">
    <property type="entry name" value="Chemotax_Me-accpt_rcpt"/>
</dbReference>
<evidence type="ECO:0000259" key="4">
    <source>
        <dbReference type="PROSITE" id="PS50111"/>
    </source>
</evidence>
<evidence type="ECO:0000313" key="5">
    <source>
        <dbReference type="EMBL" id="OLN23930.1"/>
    </source>
</evidence>
<evidence type="ECO:0000256" key="3">
    <source>
        <dbReference type="PROSITE-ProRule" id="PRU00284"/>
    </source>
</evidence>
<dbReference type="Proteomes" id="UP000185568">
    <property type="component" value="Unassembled WGS sequence"/>
</dbReference>
<dbReference type="SUPFAM" id="SSF58104">
    <property type="entry name" value="Methyl-accepting chemotaxis protein (MCP) signaling domain"/>
    <property type="match status" value="1"/>
</dbReference>
<comment type="caution">
    <text evidence="5">The sequence shown here is derived from an EMBL/GenBank/DDBJ whole genome shotgun (WGS) entry which is preliminary data.</text>
</comment>
<dbReference type="RefSeq" id="WP_075396746.1">
    <property type="nucleotide sequence ID" value="NZ_MSDU01000003.1"/>
</dbReference>
<evidence type="ECO:0000256" key="2">
    <source>
        <dbReference type="ARBA" id="ARBA00029447"/>
    </source>
</evidence>
<keyword evidence="1" id="KW-0145">Chemotaxis</keyword>
<dbReference type="EMBL" id="MSDU01000003">
    <property type="protein sequence ID" value="OLN23930.1"/>
    <property type="molecule type" value="Genomic_DNA"/>
</dbReference>
<dbReference type="InterPro" id="IPR004089">
    <property type="entry name" value="MCPsignal_dom"/>
</dbReference>
<organism evidence="5 6">
    <name type="scientific">Domibacillus antri</name>
    <dbReference type="NCBI Taxonomy" id="1714264"/>
    <lineage>
        <taxon>Bacteria</taxon>
        <taxon>Bacillati</taxon>
        <taxon>Bacillota</taxon>
        <taxon>Bacilli</taxon>
        <taxon>Bacillales</taxon>
        <taxon>Bacillaceae</taxon>
        <taxon>Domibacillus</taxon>
    </lineage>
</organism>
<evidence type="ECO:0000256" key="1">
    <source>
        <dbReference type="ARBA" id="ARBA00022500"/>
    </source>
</evidence>
<dbReference type="PANTHER" id="PTHR43531">
    <property type="entry name" value="PROTEIN ICFG"/>
    <property type="match status" value="1"/>
</dbReference>
<feature type="domain" description="Methyl-accepting transducer" evidence="4">
    <location>
        <begin position="159"/>
        <end position="262"/>
    </location>
</feature>
<dbReference type="Gene3D" id="1.10.287.950">
    <property type="entry name" value="Methyl-accepting chemotaxis protein"/>
    <property type="match status" value="1"/>
</dbReference>
<dbReference type="GO" id="GO:0004888">
    <property type="term" value="F:transmembrane signaling receptor activity"/>
    <property type="evidence" value="ECO:0007669"/>
    <property type="project" value="InterPro"/>
</dbReference>
<keyword evidence="3" id="KW-0807">Transducer</keyword>
<dbReference type="PRINTS" id="PR00260">
    <property type="entry name" value="CHEMTRNSDUCR"/>
</dbReference>